<name>A0ABT4EM95_9BACI</name>
<protein>
    <submittedName>
        <fullName evidence="1">Phage portal protein</fullName>
    </submittedName>
</protein>
<dbReference type="EMBL" id="JAMDLZ010000012">
    <property type="protein sequence ID" value="MCY9546790.1"/>
    <property type="molecule type" value="Genomic_DNA"/>
</dbReference>
<reference evidence="1 2" key="1">
    <citation type="submission" date="2022-05" db="EMBL/GenBank/DDBJ databases">
        <title>Genome Sequencing of Bee-Associated Microbes.</title>
        <authorList>
            <person name="Dunlap C."/>
        </authorList>
    </citation>
    <scope>NUCLEOTIDE SEQUENCE [LARGE SCALE GENOMIC DNA]</scope>
    <source>
        <strain evidence="1 2">NRRL BD-083</strain>
    </source>
</reference>
<proteinExistence type="predicted"/>
<keyword evidence="2" id="KW-1185">Reference proteome</keyword>
<comment type="caution">
    <text evidence="1">The sequence shown here is derived from an EMBL/GenBank/DDBJ whole genome shotgun (WGS) entry which is preliminary data.</text>
</comment>
<sequence>MNEVGTVTYNVDTFKPGEQFPPANAIERIAKYRRMKKLYDGKQAEIYERATSLLRDTPHAPQLEKLYIAVNIADPIITKVPDLLVGEPPIFDSGLADDSPQQTAINSYVEENDLVKLIHESALANGYRGDSWFKVRYDYRQDYSVLTEMGLELPIDAEMEPIIEHVAADCVFPQTSAGNVKSFKSVVIASVEWVVTAKEDIPFLNVERHLPGYIINERYKLQSYEGGIDTSYGYPVQLFKIVEKVGETTTTETGVPHLLVHHIPYKSTDDQWEGKGTLEALESILIAINDRLVQLDYILWKHSDPTAYGPELGTTGSARLTGAYIPLTAEDKTPGYMTWDGQLNSAFKELETLIGMAFQIAETPQWLFGTVLGDQNAGGTGTSHTDGAAIKARFMPILTKVARIRTHYDRALRDALYNCQLLDIAHGEANFEAVYPTIQWQDGLPHSEKEQAEIMAIRTGNKPTIDVATAIKRLDSLDDLQAAQIIERIKADTEREVGTVDASIFNDPDTETDEGTDA</sequence>
<evidence type="ECO:0000313" key="2">
    <source>
        <dbReference type="Proteomes" id="UP001527052"/>
    </source>
</evidence>
<gene>
    <name evidence="1" type="ORF">M5W82_07465</name>
</gene>
<dbReference type="Proteomes" id="UP001527052">
    <property type="component" value="Unassembled WGS sequence"/>
</dbReference>
<dbReference type="RefSeq" id="WP_268636976.1">
    <property type="nucleotide sequence ID" value="NZ_JAMDLZ010000012.1"/>
</dbReference>
<evidence type="ECO:0000313" key="1">
    <source>
        <dbReference type="EMBL" id="MCY9546790.1"/>
    </source>
</evidence>
<accession>A0ABT4EM95</accession>
<organism evidence="1 2">
    <name type="scientific">Lysinibacillus xylanilyticus</name>
    <dbReference type="NCBI Taxonomy" id="582475"/>
    <lineage>
        <taxon>Bacteria</taxon>
        <taxon>Bacillati</taxon>
        <taxon>Bacillota</taxon>
        <taxon>Bacilli</taxon>
        <taxon>Bacillales</taxon>
        <taxon>Bacillaceae</taxon>
        <taxon>Lysinibacillus</taxon>
    </lineage>
</organism>